<accession>A0A0Q2QKU8</accession>
<dbReference type="AlphaFoldDB" id="A0A0Q2QKU8"/>
<dbReference type="OrthoDB" id="4630368at2"/>
<dbReference type="EMBL" id="LKTM01000024">
    <property type="protein sequence ID" value="KQH80445.1"/>
    <property type="molecule type" value="Genomic_DNA"/>
</dbReference>
<comment type="caution">
    <text evidence="2">The sequence shown here is derived from an EMBL/GenBank/DDBJ whole genome shotgun (WGS) entry which is preliminary data.</text>
</comment>
<gene>
    <name evidence="2" type="ORF">AO501_15715</name>
</gene>
<dbReference type="Proteomes" id="UP000051677">
    <property type="component" value="Unassembled WGS sequence"/>
</dbReference>
<keyword evidence="1" id="KW-0732">Signal</keyword>
<name>A0A0Q2QKU8_MYCGO</name>
<feature type="chain" id="PRO_5006195762" description="Excalibur calcium-binding domain-containing protein" evidence="1">
    <location>
        <begin position="28"/>
        <end position="85"/>
    </location>
</feature>
<evidence type="ECO:0000256" key="1">
    <source>
        <dbReference type="SAM" id="SignalP"/>
    </source>
</evidence>
<evidence type="ECO:0000313" key="2">
    <source>
        <dbReference type="EMBL" id="KQH80445.1"/>
    </source>
</evidence>
<protein>
    <recommendedName>
        <fullName evidence="4">Excalibur calcium-binding domain-containing protein</fullName>
    </recommendedName>
</protein>
<reference evidence="2 3" key="1">
    <citation type="submission" date="2015-10" db="EMBL/GenBank/DDBJ databases">
        <title>Mycobacterium gordonae draft genome assembly.</title>
        <authorList>
            <person name="Ustinova V."/>
            <person name="Smirnova T."/>
            <person name="Blagodatskikh K."/>
            <person name="Varlamov D."/>
            <person name="Larionova E."/>
            <person name="Chernousova L."/>
        </authorList>
    </citation>
    <scope>NUCLEOTIDE SEQUENCE [LARGE SCALE GENOMIC DNA]</scope>
    <source>
        <strain evidence="2 3">CTRI 14-8773</strain>
    </source>
</reference>
<evidence type="ECO:0000313" key="3">
    <source>
        <dbReference type="Proteomes" id="UP000051677"/>
    </source>
</evidence>
<sequence length="85" mass="8677">MNKLTVAFLATATAAALQLAVAPSANANICPAAENGASVNLADCPIGSIAAADALDEARQRWQGRPPCYTREGVPYYTPGDAPCA</sequence>
<dbReference type="RefSeq" id="WP_055576674.1">
    <property type="nucleotide sequence ID" value="NZ_LKTM01000024.1"/>
</dbReference>
<proteinExistence type="predicted"/>
<feature type="signal peptide" evidence="1">
    <location>
        <begin position="1"/>
        <end position="27"/>
    </location>
</feature>
<dbReference type="STRING" id="1778.A9W97_02635"/>
<organism evidence="2 3">
    <name type="scientific">Mycobacterium gordonae</name>
    <dbReference type="NCBI Taxonomy" id="1778"/>
    <lineage>
        <taxon>Bacteria</taxon>
        <taxon>Bacillati</taxon>
        <taxon>Actinomycetota</taxon>
        <taxon>Actinomycetes</taxon>
        <taxon>Mycobacteriales</taxon>
        <taxon>Mycobacteriaceae</taxon>
        <taxon>Mycobacterium</taxon>
    </lineage>
</organism>
<evidence type="ECO:0008006" key="4">
    <source>
        <dbReference type="Google" id="ProtNLM"/>
    </source>
</evidence>